<organism evidence="5">
    <name type="scientific">marine sediment metagenome</name>
    <dbReference type="NCBI Taxonomy" id="412755"/>
    <lineage>
        <taxon>unclassified sequences</taxon>
        <taxon>metagenomes</taxon>
        <taxon>ecological metagenomes</taxon>
    </lineage>
</organism>
<comment type="subcellular location">
    <subcellularLocation>
        <location evidence="1">Cell membrane</location>
        <topology evidence="1">Multi-pass membrane protein</topology>
    </subcellularLocation>
</comment>
<feature type="transmembrane region" description="Helical" evidence="4">
    <location>
        <begin position="36"/>
        <end position="57"/>
    </location>
</feature>
<feature type="non-terminal residue" evidence="5">
    <location>
        <position position="1"/>
    </location>
</feature>
<dbReference type="PANTHER" id="PTHR30151:SF0">
    <property type="entry name" value="ABC TRANSPORTER PERMEASE PROTEIN MJ0413-RELATED"/>
    <property type="match status" value="1"/>
</dbReference>
<proteinExistence type="predicted"/>
<dbReference type="GO" id="GO:0005886">
    <property type="term" value="C:plasma membrane"/>
    <property type="evidence" value="ECO:0007669"/>
    <property type="project" value="UniProtKB-SubCell"/>
</dbReference>
<dbReference type="AlphaFoldDB" id="X1EJF7"/>
<keyword evidence="4" id="KW-1133">Transmembrane helix</keyword>
<sequence>SLAIVVEVVSEMFLGSNNGLGYRVFNASSIFEMEEVYATIIIIGIMGYLLNKAILLIERRVVHWAGR</sequence>
<name>X1EJF7_9ZZZZ</name>
<dbReference type="EMBL" id="BART01033097">
    <property type="protein sequence ID" value="GAH17264.1"/>
    <property type="molecule type" value="Genomic_DNA"/>
</dbReference>
<keyword evidence="4" id="KW-0812">Transmembrane</keyword>
<evidence type="ECO:0000256" key="4">
    <source>
        <dbReference type="SAM" id="Phobius"/>
    </source>
</evidence>
<evidence type="ECO:0000313" key="5">
    <source>
        <dbReference type="EMBL" id="GAH17264.1"/>
    </source>
</evidence>
<evidence type="ECO:0008006" key="6">
    <source>
        <dbReference type="Google" id="ProtNLM"/>
    </source>
</evidence>
<comment type="caution">
    <text evidence="5">The sequence shown here is derived from an EMBL/GenBank/DDBJ whole genome shotgun (WGS) entry which is preliminary data.</text>
</comment>
<keyword evidence="2" id="KW-0813">Transport</keyword>
<evidence type="ECO:0000256" key="2">
    <source>
        <dbReference type="ARBA" id="ARBA00022448"/>
    </source>
</evidence>
<keyword evidence="3" id="KW-1003">Cell membrane</keyword>
<accession>X1EJF7</accession>
<evidence type="ECO:0000256" key="1">
    <source>
        <dbReference type="ARBA" id="ARBA00004651"/>
    </source>
</evidence>
<evidence type="ECO:0000256" key="3">
    <source>
        <dbReference type="ARBA" id="ARBA00022475"/>
    </source>
</evidence>
<reference evidence="5" key="1">
    <citation type="journal article" date="2014" name="Front. Microbiol.">
        <title>High frequency of phylogenetically diverse reductive dehalogenase-homologous genes in deep subseafloor sedimentary metagenomes.</title>
        <authorList>
            <person name="Kawai M."/>
            <person name="Futagami T."/>
            <person name="Toyoda A."/>
            <person name="Takaki Y."/>
            <person name="Nishi S."/>
            <person name="Hori S."/>
            <person name="Arai W."/>
            <person name="Tsubouchi T."/>
            <person name="Morono Y."/>
            <person name="Uchiyama I."/>
            <person name="Ito T."/>
            <person name="Fujiyama A."/>
            <person name="Inagaki F."/>
            <person name="Takami H."/>
        </authorList>
    </citation>
    <scope>NUCLEOTIDE SEQUENCE</scope>
    <source>
        <strain evidence="5">Expedition CK06-06</strain>
    </source>
</reference>
<dbReference type="PANTHER" id="PTHR30151">
    <property type="entry name" value="ALKANE SULFONATE ABC TRANSPORTER-RELATED, MEMBRANE SUBUNIT"/>
    <property type="match status" value="1"/>
</dbReference>
<keyword evidence="4" id="KW-0472">Membrane</keyword>
<protein>
    <recommendedName>
        <fullName evidence="6">ABC transmembrane type-1 domain-containing protein</fullName>
    </recommendedName>
</protein>
<gene>
    <name evidence="5" type="ORF">S01H4_56993</name>
</gene>